<accession>A0AA97NVJ9</accession>
<organism evidence="1">
    <name type="scientific">Pyricularia oryzae (strain Y34)</name>
    <name type="common">Rice blast fungus</name>
    <name type="synonym">Magnaporthe oryzae</name>
    <dbReference type="NCBI Taxonomy" id="1143189"/>
    <lineage>
        <taxon>Eukaryota</taxon>
        <taxon>Fungi</taxon>
        <taxon>Dikarya</taxon>
        <taxon>Ascomycota</taxon>
        <taxon>Pezizomycotina</taxon>
        <taxon>Sordariomycetes</taxon>
        <taxon>Sordariomycetidae</taxon>
        <taxon>Magnaporthales</taxon>
        <taxon>Pyriculariaceae</taxon>
        <taxon>Pyricularia</taxon>
    </lineage>
</organism>
<proteinExistence type="predicted"/>
<reference evidence="1" key="1">
    <citation type="journal article" date="2012" name="PLoS Genet.">
        <title>Comparative analysis of the genomes of two field isolates of the rice blast fungus Magnaporthe oryzae.</title>
        <authorList>
            <person name="Xue M."/>
            <person name="Yang J."/>
            <person name="Li Z."/>
            <person name="Hu S."/>
            <person name="Yao N."/>
            <person name="Dean R.A."/>
            <person name="Zhao W."/>
            <person name="Shen M."/>
            <person name="Zhang H."/>
            <person name="Li C."/>
            <person name="Liu L."/>
            <person name="Cao L."/>
            <person name="Xu X."/>
            <person name="Xing Y."/>
            <person name="Hsiang T."/>
            <person name="Zhang Z."/>
            <person name="Xu J.R."/>
            <person name="Peng Y.L."/>
        </authorList>
    </citation>
    <scope>NUCLEOTIDE SEQUENCE</scope>
    <source>
        <strain evidence="1">Y34</strain>
    </source>
</reference>
<name>A0AA97NVJ9_PYRO3</name>
<protein>
    <submittedName>
        <fullName evidence="1">Uncharacterized protein</fullName>
    </submittedName>
</protein>
<sequence>MDEADGKIVGALGKDIEGSDWLDLARRELGSGDASPLDRHCNLAPGPRTSARRETFFGAHDLYMSLVFFYTGSDPRQILHATPYLCGFKVACCTPASAVSVVSLLRNAPLYRPKRNGEAT</sequence>
<evidence type="ECO:0000313" key="1">
    <source>
        <dbReference type="EMBL" id="ELQ37125.1"/>
    </source>
</evidence>
<dbReference type="Proteomes" id="UP000011086">
    <property type="component" value="Unassembled WGS sequence"/>
</dbReference>
<gene>
    <name evidence="1" type="ORF">OOU_Y34scaffold00618g15</name>
</gene>
<dbReference type="EMBL" id="JH793201">
    <property type="protein sequence ID" value="ELQ37125.1"/>
    <property type="molecule type" value="Genomic_DNA"/>
</dbReference>
<dbReference type="AlphaFoldDB" id="A0AA97NVJ9"/>